<dbReference type="FunFam" id="1.20.1640.10:FF:000001">
    <property type="entry name" value="Efflux pump membrane transporter"/>
    <property type="match status" value="1"/>
</dbReference>
<dbReference type="SUPFAM" id="SSF82693">
    <property type="entry name" value="Multidrug efflux transporter AcrB pore domain, PN1, PN2, PC1 and PC2 subdomains"/>
    <property type="match status" value="4"/>
</dbReference>
<dbReference type="RefSeq" id="WP_153819064.1">
    <property type="nucleotide sequence ID" value="NZ_WJIE01000002.1"/>
</dbReference>
<dbReference type="AlphaFoldDB" id="A0A6N7PTV7"/>
<dbReference type="Gene3D" id="3.30.70.1440">
    <property type="entry name" value="Multidrug efflux transporter AcrB pore domain"/>
    <property type="match status" value="1"/>
</dbReference>
<keyword evidence="7 9" id="KW-1133">Transmembrane helix</keyword>
<evidence type="ECO:0000256" key="3">
    <source>
        <dbReference type="ARBA" id="ARBA00022448"/>
    </source>
</evidence>
<reference evidence="11 12" key="1">
    <citation type="submission" date="2019-10" db="EMBL/GenBank/DDBJ databases">
        <title>A soil myxobacterium in the family Polyangiaceae.</title>
        <authorList>
            <person name="Li Y."/>
            <person name="Wang J."/>
        </authorList>
    </citation>
    <scope>NUCLEOTIDE SEQUENCE [LARGE SCALE GENOMIC DNA]</scope>
    <source>
        <strain evidence="11 12">DSM 14734</strain>
    </source>
</reference>
<dbReference type="EMBL" id="WJIE01000002">
    <property type="protein sequence ID" value="MRG92241.1"/>
    <property type="molecule type" value="Genomic_DNA"/>
</dbReference>
<evidence type="ECO:0000313" key="11">
    <source>
        <dbReference type="EMBL" id="MRG92241.1"/>
    </source>
</evidence>
<evidence type="ECO:0000256" key="6">
    <source>
        <dbReference type="ARBA" id="ARBA00022692"/>
    </source>
</evidence>
<dbReference type="Gene3D" id="3.30.70.1430">
    <property type="entry name" value="Multidrug efflux transporter AcrB pore domain"/>
    <property type="match status" value="2"/>
</dbReference>
<dbReference type="OrthoDB" id="9759330at2"/>
<comment type="subcellular location">
    <subcellularLocation>
        <location evidence="1">Cell inner membrane</location>
        <topology evidence="1">Multi-pass membrane protein</topology>
    </subcellularLocation>
</comment>
<dbReference type="InterPro" id="IPR001036">
    <property type="entry name" value="Acrflvin-R"/>
</dbReference>
<feature type="transmembrane region" description="Helical" evidence="9">
    <location>
        <begin position="871"/>
        <end position="887"/>
    </location>
</feature>
<keyword evidence="5" id="KW-0997">Cell inner membrane</keyword>
<accession>A0A6N7PTV7</accession>
<dbReference type="PANTHER" id="PTHR32063">
    <property type="match status" value="1"/>
</dbReference>
<feature type="transmembrane region" description="Helical" evidence="9">
    <location>
        <begin position="894"/>
        <end position="918"/>
    </location>
</feature>
<feature type="transmembrane region" description="Helical" evidence="9">
    <location>
        <begin position="440"/>
        <end position="460"/>
    </location>
</feature>
<feature type="transmembrane region" description="Helical" evidence="9">
    <location>
        <begin position="1009"/>
        <end position="1027"/>
    </location>
</feature>
<dbReference type="Pfam" id="PF00873">
    <property type="entry name" value="ACR_tran"/>
    <property type="match status" value="1"/>
</dbReference>
<evidence type="ECO:0000259" key="10">
    <source>
        <dbReference type="PROSITE" id="PS50156"/>
    </source>
</evidence>
<dbReference type="SUPFAM" id="SSF82714">
    <property type="entry name" value="Multidrug efflux transporter AcrB TolC docking domain, DN and DC subdomains"/>
    <property type="match status" value="2"/>
</dbReference>
<sequence>MLTTFVRRPVLSAVISILLVLLGLLSLRRMPMALFPSVAPPEVNVTVEYTGANAETVTKAAIVPLERAINGVPGMKYMSSDAGNDGVGVVQILFETGTDPDVAAINVQNRVNAVMGELPAEVIRNGVKIAKEENAMLMYLSIHSTNPDHDEKFLYNFADINVLAELKRIHGVGYADILGAKEYAMRVWLKPDKMATYGVSSDDVLDALEESNVEAAPGKIGENSDKGTTPLQYTLRYTGKFNTVEAYEAIPIRAMADGRILKIKDVADVEFGTTYFDVEAKFNGRPAASILLKQLPGSNASEVIEAVKQRLAVIKKETFLPGMDYAFSFDVSRFLDASVHEVRKTLLEAFVLVALVVFLFLQDLRSTLIPVIAVPVSLVGTFVFIQLLGFSLNLITLFALVLAIGIVVDDAIVVVEAVHHKMTHSGLSAREATEQSLGEIGPAILAITLVMGSVFVPLGFIDGPAGIFYRQFALTMAIAIALSGLIALTLTPALCASFLRPHEARPRSALARFFGWFNGGYTKLEGGYAGLVRRTAARRAVTFVLLGGFAMSTGLVARTVPRGFIPEEDQGVFYVSVTSPPGATLEQTKEVVNAIATAARDLEGVESISTLAGTNVLSDGTGAGYGTCLVNLAPWKQRTRSVHEIIAALEQHVSHIHAADLEFFPPPSVPGYGNASGFELRLLDKTGRGDFREMQGVVDQFIVDLKSRPEIASAFTIFNANYPQYTLHVDIDRAAQKGVSIDDALGTLQTLLGSEYATNFIRFGQMYKVMVQARPEYRAAPEQLLRLQVRSDRGELVPLSAFMTMEKSYGVDQTTRYNMYPSAELNGDGKPGVSSGEVIKAIQETARDKLPRGYGIDWAGISRDEVNAGNQGLWVGLIALIFVYLVLAAQYESFLLPASVVLSLPPGVFGAFALLKLTGLENNIYTHIALVVLIGLLGKNAILIVEFAELRCREGLAPFDAVVDAARQRLRPILMTSLAFIVGLLPLATATGAGAIANRTIGTATVGGMVMGTLWGVVLVPGLYLVFKGLAARLSRPEAQGAEDAQAAGVGS</sequence>
<evidence type="ECO:0000313" key="12">
    <source>
        <dbReference type="Proteomes" id="UP000440224"/>
    </source>
</evidence>
<keyword evidence="8 9" id="KW-0472">Membrane</keyword>
<comment type="caution">
    <text evidence="11">The sequence shown here is derived from an EMBL/GenBank/DDBJ whole genome shotgun (WGS) entry which is preliminary data.</text>
</comment>
<dbReference type="InterPro" id="IPR004764">
    <property type="entry name" value="MdtF-like"/>
</dbReference>
<feature type="transmembrane region" description="Helical" evidence="9">
    <location>
        <begin position="924"/>
        <end position="945"/>
    </location>
</feature>
<organism evidence="11 12">
    <name type="scientific">Polyangium spumosum</name>
    <dbReference type="NCBI Taxonomy" id="889282"/>
    <lineage>
        <taxon>Bacteria</taxon>
        <taxon>Pseudomonadati</taxon>
        <taxon>Myxococcota</taxon>
        <taxon>Polyangia</taxon>
        <taxon>Polyangiales</taxon>
        <taxon>Polyangiaceae</taxon>
        <taxon>Polyangium</taxon>
    </lineage>
</organism>
<dbReference type="InterPro" id="IPR027463">
    <property type="entry name" value="AcrB_DN_DC_subdom"/>
</dbReference>
<dbReference type="SUPFAM" id="SSF82866">
    <property type="entry name" value="Multidrug efflux transporter AcrB transmembrane domain"/>
    <property type="match status" value="2"/>
</dbReference>
<dbReference type="Gene3D" id="3.30.2090.10">
    <property type="entry name" value="Multidrug efflux transporter AcrB TolC docking domain, DN and DC subdomains"/>
    <property type="match status" value="2"/>
</dbReference>
<dbReference type="GO" id="GO:0015562">
    <property type="term" value="F:efflux transmembrane transporter activity"/>
    <property type="evidence" value="ECO:0007669"/>
    <property type="project" value="InterPro"/>
</dbReference>
<proteinExistence type="inferred from homology"/>
<keyword evidence="4" id="KW-1003">Cell membrane</keyword>
<evidence type="ECO:0000256" key="9">
    <source>
        <dbReference type="SAM" id="Phobius"/>
    </source>
</evidence>
<dbReference type="PANTHER" id="PTHR32063:SF9">
    <property type="entry name" value="SIMILAR TO MULTIDRUG RESISTANCE PROTEIN MEXB"/>
    <property type="match status" value="1"/>
</dbReference>
<evidence type="ECO:0000256" key="7">
    <source>
        <dbReference type="ARBA" id="ARBA00022989"/>
    </source>
</evidence>
<dbReference type="Gene3D" id="3.30.70.1320">
    <property type="entry name" value="Multidrug efflux transporter AcrB pore domain like"/>
    <property type="match status" value="1"/>
</dbReference>
<gene>
    <name evidence="11" type="ORF">GF068_09905</name>
</gene>
<feature type="transmembrane region" description="Helical" evidence="9">
    <location>
        <begin position="394"/>
        <end position="419"/>
    </location>
</feature>
<keyword evidence="12" id="KW-1185">Reference proteome</keyword>
<dbReference type="PROSITE" id="PS50156">
    <property type="entry name" value="SSD"/>
    <property type="match status" value="1"/>
</dbReference>
<dbReference type="Proteomes" id="UP000440224">
    <property type="component" value="Unassembled WGS sequence"/>
</dbReference>
<evidence type="ECO:0000256" key="4">
    <source>
        <dbReference type="ARBA" id="ARBA00022475"/>
    </source>
</evidence>
<feature type="transmembrane region" description="Helical" evidence="9">
    <location>
        <begin position="973"/>
        <end position="997"/>
    </location>
</feature>
<feature type="domain" description="SSD" evidence="10">
    <location>
        <begin position="371"/>
        <end position="497"/>
    </location>
</feature>
<evidence type="ECO:0000256" key="1">
    <source>
        <dbReference type="ARBA" id="ARBA00004429"/>
    </source>
</evidence>
<evidence type="ECO:0000256" key="2">
    <source>
        <dbReference type="ARBA" id="ARBA00010942"/>
    </source>
</evidence>
<keyword evidence="6 9" id="KW-0812">Transmembrane</keyword>
<dbReference type="NCBIfam" id="TIGR00915">
    <property type="entry name" value="2A0602"/>
    <property type="match status" value="1"/>
</dbReference>
<feature type="transmembrane region" description="Helical" evidence="9">
    <location>
        <begin position="472"/>
        <end position="499"/>
    </location>
</feature>
<evidence type="ECO:0000256" key="8">
    <source>
        <dbReference type="ARBA" id="ARBA00023136"/>
    </source>
</evidence>
<dbReference type="PRINTS" id="PR00702">
    <property type="entry name" value="ACRIFLAVINRP"/>
</dbReference>
<protein>
    <submittedName>
        <fullName evidence="11">Efflux RND transporter permease subunit</fullName>
    </submittedName>
</protein>
<dbReference type="InterPro" id="IPR000731">
    <property type="entry name" value="SSD"/>
</dbReference>
<feature type="transmembrane region" description="Helical" evidence="9">
    <location>
        <begin position="540"/>
        <end position="557"/>
    </location>
</feature>
<dbReference type="GO" id="GO:0005886">
    <property type="term" value="C:plasma membrane"/>
    <property type="evidence" value="ECO:0007669"/>
    <property type="project" value="UniProtKB-SubCell"/>
</dbReference>
<feature type="transmembrane region" description="Helical" evidence="9">
    <location>
        <begin position="368"/>
        <end position="388"/>
    </location>
</feature>
<comment type="similarity">
    <text evidence="2">Belongs to the resistance-nodulation-cell division (RND) (TC 2.A.6) family.</text>
</comment>
<dbReference type="GO" id="GO:0042910">
    <property type="term" value="F:xenobiotic transmembrane transporter activity"/>
    <property type="evidence" value="ECO:0007669"/>
    <property type="project" value="TreeGrafter"/>
</dbReference>
<dbReference type="Gene3D" id="1.20.1640.10">
    <property type="entry name" value="Multidrug efflux transporter AcrB transmembrane domain"/>
    <property type="match status" value="2"/>
</dbReference>
<dbReference type="GO" id="GO:0009636">
    <property type="term" value="P:response to toxic substance"/>
    <property type="evidence" value="ECO:0007669"/>
    <property type="project" value="UniProtKB-ARBA"/>
</dbReference>
<keyword evidence="3" id="KW-0813">Transport</keyword>
<feature type="transmembrane region" description="Helical" evidence="9">
    <location>
        <begin position="345"/>
        <end position="361"/>
    </location>
</feature>
<name>A0A6N7PTV7_9BACT</name>
<evidence type="ECO:0000256" key="5">
    <source>
        <dbReference type="ARBA" id="ARBA00022519"/>
    </source>
</evidence>